<comment type="caution">
    <text evidence="4">The sequence shown here is derived from an EMBL/GenBank/DDBJ whole genome shotgun (WGS) entry which is preliminary data.</text>
</comment>
<dbReference type="InterPro" id="IPR015422">
    <property type="entry name" value="PyrdxlP-dep_Trfase_small"/>
</dbReference>
<dbReference type="InterPro" id="IPR015424">
    <property type="entry name" value="PyrdxlP-dep_Trfase"/>
</dbReference>
<protein>
    <submittedName>
        <fullName evidence="4">Pyridoxal phosphate-dependent transferase</fullName>
    </submittedName>
</protein>
<dbReference type="EMBL" id="JAGMUU010000015">
    <property type="protein sequence ID" value="KAH7137240.1"/>
    <property type="molecule type" value="Genomic_DNA"/>
</dbReference>
<dbReference type="InterPro" id="IPR005814">
    <property type="entry name" value="Aminotrans_3"/>
</dbReference>
<comment type="cofactor">
    <cofactor evidence="1">
        <name>pyridoxal 5'-phosphate</name>
        <dbReference type="ChEBI" id="CHEBI:597326"/>
    </cofactor>
</comment>
<organism evidence="4 5">
    <name type="scientific">Dactylonectria estremocensis</name>
    <dbReference type="NCBI Taxonomy" id="1079267"/>
    <lineage>
        <taxon>Eukaryota</taxon>
        <taxon>Fungi</taxon>
        <taxon>Dikarya</taxon>
        <taxon>Ascomycota</taxon>
        <taxon>Pezizomycotina</taxon>
        <taxon>Sordariomycetes</taxon>
        <taxon>Hypocreomycetidae</taxon>
        <taxon>Hypocreales</taxon>
        <taxon>Nectriaceae</taxon>
        <taxon>Dactylonectria</taxon>
    </lineage>
</organism>
<dbReference type="Proteomes" id="UP000717696">
    <property type="component" value="Unassembled WGS sequence"/>
</dbReference>
<evidence type="ECO:0000256" key="3">
    <source>
        <dbReference type="RuleBase" id="RU003560"/>
    </source>
</evidence>
<gene>
    <name evidence="4" type="ORF">B0J13DRAFT_586656</name>
</gene>
<dbReference type="PANTHER" id="PTHR43713:SF3">
    <property type="entry name" value="GLUTAMATE-1-SEMIALDEHYDE 2,1-AMINOMUTASE 1, CHLOROPLASTIC-RELATED"/>
    <property type="match status" value="1"/>
</dbReference>
<evidence type="ECO:0000256" key="2">
    <source>
        <dbReference type="ARBA" id="ARBA00022898"/>
    </source>
</evidence>
<reference evidence="4" key="1">
    <citation type="journal article" date="2021" name="Nat. Commun.">
        <title>Genetic determinants of endophytism in the Arabidopsis root mycobiome.</title>
        <authorList>
            <person name="Mesny F."/>
            <person name="Miyauchi S."/>
            <person name="Thiergart T."/>
            <person name="Pickel B."/>
            <person name="Atanasova L."/>
            <person name="Karlsson M."/>
            <person name="Huettel B."/>
            <person name="Barry K.W."/>
            <person name="Haridas S."/>
            <person name="Chen C."/>
            <person name="Bauer D."/>
            <person name="Andreopoulos W."/>
            <person name="Pangilinan J."/>
            <person name="LaButti K."/>
            <person name="Riley R."/>
            <person name="Lipzen A."/>
            <person name="Clum A."/>
            <person name="Drula E."/>
            <person name="Henrissat B."/>
            <person name="Kohler A."/>
            <person name="Grigoriev I.V."/>
            <person name="Martin F.M."/>
            <person name="Hacquard S."/>
        </authorList>
    </citation>
    <scope>NUCLEOTIDE SEQUENCE</scope>
    <source>
        <strain evidence="4">MPI-CAGE-AT-0021</strain>
    </source>
</reference>
<accession>A0A9P9J026</accession>
<evidence type="ECO:0000313" key="4">
    <source>
        <dbReference type="EMBL" id="KAH7137240.1"/>
    </source>
</evidence>
<dbReference type="OrthoDB" id="425114at2759"/>
<keyword evidence="2 3" id="KW-0663">Pyridoxal phosphate</keyword>
<dbReference type="GO" id="GO:0008483">
    <property type="term" value="F:transaminase activity"/>
    <property type="evidence" value="ECO:0007669"/>
    <property type="project" value="InterPro"/>
</dbReference>
<keyword evidence="5" id="KW-1185">Reference proteome</keyword>
<name>A0A9P9J026_9HYPO</name>
<dbReference type="SUPFAM" id="SSF53383">
    <property type="entry name" value="PLP-dependent transferases"/>
    <property type="match status" value="1"/>
</dbReference>
<dbReference type="GO" id="GO:0030170">
    <property type="term" value="F:pyridoxal phosphate binding"/>
    <property type="evidence" value="ECO:0007669"/>
    <property type="project" value="InterPro"/>
</dbReference>
<dbReference type="PANTHER" id="PTHR43713">
    <property type="entry name" value="GLUTAMATE-1-SEMIALDEHYDE 2,1-AMINOMUTASE"/>
    <property type="match status" value="1"/>
</dbReference>
<keyword evidence="4" id="KW-0808">Transferase</keyword>
<dbReference type="Gene3D" id="3.40.640.10">
    <property type="entry name" value="Type I PLP-dependent aspartate aminotransferase-like (Major domain)"/>
    <property type="match status" value="1"/>
</dbReference>
<dbReference type="InterPro" id="IPR015421">
    <property type="entry name" value="PyrdxlP-dep_Trfase_major"/>
</dbReference>
<sequence length="421" mass="45205">MSPEYSQLLQAELDGVIARNQVDAGGNTRTVLHVGPFPVVMKSGKGFQITSEDGHSYTDFTAEFTAALYGHSNPIILSAISKVLQNVGLNIGATTTQEQVFARELCQRFHLEHVRFTNSGTEANLHALAAARAFTKRRKVVAFGGGYHGGVIGFAGDKPGANNVDPEDWIVAKYNDLESARIAISSEDVAAVIFEGMQGAGGAITGKPEFLEGIQEAASKAGVLVIIDEVMTSRLTAGGLSALRGLKPDLKTFGKYLGGGLAFGAFGGRADIMATFDPRLPGALSHSGTFNNNTLVTHAGYAGLTKVYTPEVANLFTTQGDKLRERLNEVTKGTRVCFTGIGSILGVHFPEDGTREIERDGAVGEIGGLRDLFWFDMLEEGFWTVRRGFIALVLETPESEFERFVRCVEGFVSKYAALVKL</sequence>
<evidence type="ECO:0000256" key="1">
    <source>
        <dbReference type="ARBA" id="ARBA00001933"/>
    </source>
</evidence>
<dbReference type="Gene3D" id="3.90.1150.10">
    <property type="entry name" value="Aspartate Aminotransferase, domain 1"/>
    <property type="match status" value="1"/>
</dbReference>
<evidence type="ECO:0000313" key="5">
    <source>
        <dbReference type="Proteomes" id="UP000717696"/>
    </source>
</evidence>
<dbReference type="Pfam" id="PF00202">
    <property type="entry name" value="Aminotran_3"/>
    <property type="match status" value="1"/>
</dbReference>
<comment type="similarity">
    <text evidence="3">Belongs to the class-III pyridoxal-phosphate-dependent aminotransferase family.</text>
</comment>
<dbReference type="AlphaFoldDB" id="A0A9P9J026"/>
<proteinExistence type="inferred from homology"/>